<evidence type="ECO:0000313" key="3">
    <source>
        <dbReference type="EMBL" id="MFD1541187.1"/>
    </source>
</evidence>
<protein>
    <submittedName>
        <fullName evidence="3">SWIM zinc finger family protein</fullName>
    </submittedName>
</protein>
<comment type="caution">
    <text evidence="3">The sequence shown here is derived from an EMBL/GenBank/DDBJ whole genome shotgun (WGS) entry which is preliminary data.</text>
</comment>
<evidence type="ECO:0000256" key="1">
    <source>
        <dbReference type="SAM" id="MobiDB-lite"/>
    </source>
</evidence>
<feature type="domain" description="SWIM-type" evidence="2">
    <location>
        <begin position="64"/>
        <end position="100"/>
    </location>
</feature>
<dbReference type="InterPro" id="IPR007527">
    <property type="entry name" value="Znf_SWIM"/>
</dbReference>
<keyword evidence="4" id="KW-1185">Reference proteome</keyword>
<dbReference type="Proteomes" id="UP001597097">
    <property type="component" value="Unassembled WGS sequence"/>
</dbReference>
<sequence length="710" mass="71916">MTSDVVPGTGQLPPVAPQVVAAAVEGLTSRLRKKLDAAIEQYAAVPVAVDDEGIRISCGEDAVVTLSPGSSGAIVDDGQARCSCLLAPRCLHRAAVLSACPVADPEPIGAAESSGAGDDPDTVVGAASDGTATDPAAAPAAAQGTAGAGNAQTTIAGSSANQATGQDAPDVAQAIAGPAAGQVATAGKAAAAGPDVAQAPSAAQVAAAASLWRAAAAILSTGAPAAGAVPQAELLRAAHTARLAGLPKAEAAALRVVRGLRAARARHDGHRLADLVSALRELLLTAGRLAGADPDPALVGSVRRNYQPGGSLRVYGVFREPVISATGYGGVVTHLVTDDGRWFSVADVKPGGPARARGAATAPVSISPAMLNHAQLARAGLLITGATISPDGRLGAGGGVRATPVSGMSWTAGPMAALFARPLAEAVGPRLSGNAWSESDTEDKAREPVGCDLVIVGAAGDHVLARELLPAHDQPDVLGQQPVDDQLPSAGVAQADPQVPVRPVGPLIRLVPAAHHPDLAHVANLRRLASRPGLVVRVVGRVDPDRAATLRPLAVGPVPGAEATLRLPAEWQDRADLGYDRLQGSHLPPPEACLPGQMEAGTEVDPVASAPLWRVRRLVELAVSGGRRAVAESARNGDSHASLRRAGFRTAAELAATLTAEADRRTRDVFGRLADSGPDRYAWAWLAAATHLSATERAMIHSSWQADHLL</sequence>
<organism evidence="3 4">
    <name type="scientific">Nonomuraea guangzhouensis</name>
    <dbReference type="NCBI Taxonomy" id="1291555"/>
    <lineage>
        <taxon>Bacteria</taxon>
        <taxon>Bacillati</taxon>
        <taxon>Actinomycetota</taxon>
        <taxon>Actinomycetes</taxon>
        <taxon>Streptosporangiales</taxon>
        <taxon>Streptosporangiaceae</taxon>
        <taxon>Nonomuraea</taxon>
    </lineage>
</organism>
<evidence type="ECO:0000313" key="4">
    <source>
        <dbReference type="Proteomes" id="UP001597097"/>
    </source>
</evidence>
<dbReference type="RefSeq" id="WP_219539893.1">
    <property type="nucleotide sequence ID" value="NZ_JAHKRM010000086.1"/>
</dbReference>
<feature type="compositionally biased region" description="Low complexity" evidence="1">
    <location>
        <begin position="125"/>
        <end position="151"/>
    </location>
</feature>
<gene>
    <name evidence="3" type="ORF">ACFSJ0_29330</name>
</gene>
<proteinExistence type="predicted"/>
<feature type="region of interest" description="Disordered" evidence="1">
    <location>
        <begin position="110"/>
        <end position="151"/>
    </location>
</feature>
<name>A0ABW4GEQ0_9ACTN</name>
<accession>A0ABW4GEQ0</accession>
<dbReference type="Pfam" id="PF04434">
    <property type="entry name" value="SWIM"/>
    <property type="match status" value="1"/>
</dbReference>
<dbReference type="EMBL" id="JBHUCM010000025">
    <property type="protein sequence ID" value="MFD1541187.1"/>
    <property type="molecule type" value="Genomic_DNA"/>
</dbReference>
<reference evidence="4" key="1">
    <citation type="journal article" date="2019" name="Int. J. Syst. Evol. Microbiol.">
        <title>The Global Catalogue of Microorganisms (GCM) 10K type strain sequencing project: providing services to taxonomists for standard genome sequencing and annotation.</title>
        <authorList>
            <consortium name="The Broad Institute Genomics Platform"/>
            <consortium name="The Broad Institute Genome Sequencing Center for Infectious Disease"/>
            <person name="Wu L."/>
            <person name="Ma J."/>
        </authorList>
    </citation>
    <scope>NUCLEOTIDE SEQUENCE [LARGE SCALE GENOMIC DNA]</scope>
    <source>
        <strain evidence="4">CGMCC 1.15399</strain>
    </source>
</reference>
<evidence type="ECO:0000259" key="2">
    <source>
        <dbReference type="Pfam" id="PF04434"/>
    </source>
</evidence>